<keyword evidence="5 9" id="KW-0812">Transmembrane</keyword>
<dbReference type="Pfam" id="PF01594">
    <property type="entry name" value="AI-2E_transport"/>
    <property type="match status" value="1"/>
</dbReference>
<keyword evidence="3" id="KW-0813">Transport</keyword>
<feature type="transmembrane region" description="Helical" evidence="9">
    <location>
        <begin position="95"/>
        <end position="116"/>
    </location>
</feature>
<evidence type="ECO:0000256" key="1">
    <source>
        <dbReference type="ARBA" id="ARBA00004651"/>
    </source>
</evidence>
<gene>
    <name evidence="10" type="ORF">AVL61_10650</name>
</gene>
<feature type="transmembrane region" description="Helical" evidence="9">
    <location>
        <begin position="65"/>
        <end position="83"/>
    </location>
</feature>
<sequence>MSRTADGTQRPARPEAGRRSSPPDGDAAAAVSVPVRVAAAWSWRLLVVVAAVGLLGRLLSTITVVVVPVLLAGLLAGLLFPVVQWARSHRVPAGAASGVTVLGLVWVVAGLLVLAGRQIVLGFAQLSGSVVTGSRQLLERLEGSPFGWDVGTFDDWIGDVGTTVEDNSQAILDGAMSFGSTAGQLLAGVVILLFTLLFLLMEGERIWLSVVRLFPAPARRAVNGAGRHGWTALVQYARAQGLVAALDAVGIGVGAALLGVPLALPIGILVFLGSFVPVVGAVATGAVAVLVALVANGTTNALLMLGVVVLVQQLEGNVLQPLIMGKAVSLHPLAVFLSVATGAVLYGIAGALFAVPVIAVLNTVVRYLAAGAWRADADIGWEPYYYPWEIRRNARRHGADRQQIQGQLERFHRVRAEERRRARAGRRPSRRPRLRRR</sequence>
<keyword evidence="4" id="KW-1003">Cell membrane</keyword>
<feature type="transmembrane region" description="Helical" evidence="9">
    <location>
        <begin position="343"/>
        <end position="365"/>
    </location>
</feature>
<dbReference type="AlphaFoldDB" id="A0A0W8I0Y3"/>
<evidence type="ECO:0000256" key="4">
    <source>
        <dbReference type="ARBA" id="ARBA00022475"/>
    </source>
</evidence>
<reference evidence="11" key="1">
    <citation type="submission" date="2015-12" db="EMBL/GenBank/DDBJ databases">
        <authorList>
            <person name="Nair G.R."/>
            <person name="Kaur G."/>
            <person name="Mayilraj S."/>
        </authorList>
    </citation>
    <scope>NUCLEOTIDE SEQUENCE [LARGE SCALE GENOMIC DNA]</scope>
    <source>
        <strain evidence="11">CD08_4</strain>
    </source>
</reference>
<evidence type="ECO:0000256" key="3">
    <source>
        <dbReference type="ARBA" id="ARBA00022448"/>
    </source>
</evidence>
<organism evidence="10 11">
    <name type="scientific">Kocuria rosea subsp. polaris</name>
    <dbReference type="NCBI Taxonomy" id="136273"/>
    <lineage>
        <taxon>Bacteria</taxon>
        <taxon>Bacillati</taxon>
        <taxon>Actinomycetota</taxon>
        <taxon>Actinomycetes</taxon>
        <taxon>Micrococcales</taxon>
        <taxon>Micrococcaceae</taxon>
        <taxon>Kocuria</taxon>
    </lineage>
</organism>
<evidence type="ECO:0000256" key="2">
    <source>
        <dbReference type="ARBA" id="ARBA00009773"/>
    </source>
</evidence>
<feature type="compositionally biased region" description="Basic residues" evidence="8">
    <location>
        <begin position="421"/>
        <end position="437"/>
    </location>
</feature>
<comment type="caution">
    <text evidence="10">The sequence shown here is derived from an EMBL/GenBank/DDBJ whole genome shotgun (WGS) entry which is preliminary data.</text>
</comment>
<accession>A0A0W8I0Y3</accession>
<protein>
    <submittedName>
        <fullName evidence="10">Permease</fullName>
    </submittedName>
</protein>
<feature type="transmembrane region" description="Helical" evidence="9">
    <location>
        <begin position="302"/>
        <end position="323"/>
    </location>
</feature>
<evidence type="ECO:0000256" key="6">
    <source>
        <dbReference type="ARBA" id="ARBA00022989"/>
    </source>
</evidence>
<feature type="region of interest" description="Disordered" evidence="8">
    <location>
        <begin position="1"/>
        <end position="25"/>
    </location>
</feature>
<feature type="transmembrane region" description="Helical" evidence="9">
    <location>
        <begin position="41"/>
        <end position="59"/>
    </location>
</feature>
<dbReference type="GO" id="GO:0055085">
    <property type="term" value="P:transmembrane transport"/>
    <property type="evidence" value="ECO:0007669"/>
    <property type="project" value="TreeGrafter"/>
</dbReference>
<dbReference type="PANTHER" id="PTHR21716:SF53">
    <property type="entry name" value="PERMEASE PERM-RELATED"/>
    <property type="match status" value="1"/>
</dbReference>
<keyword evidence="6 9" id="KW-1133">Transmembrane helix</keyword>
<evidence type="ECO:0000256" key="7">
    <source>
        <dbReference type="ARBA" id="ARBA00023136"/>
    </source>
</evidence>
<evidence type="ECO:0000256" key="8">
    <source>
        <dbReference type="SAM" id="MobiDB-lite"/>
    </source>
</evidence>
<dbReference type="EMBL" id="LQBK01000042">
    <property type="protein sequence ID" value="KUG51258.1"/>
    <property type="molecule type" value="Genomic_DNA"/>
</dbReference>
<proteinExistence type="inferred from homology"/>
<dbReference type="Proteomes" id="UP000053512">
    <property type="component" value="Unassembled WGS sequence"/>
</dbReference>
<evidence type="ECO:0000313" key="10">
    <source>
        <dbReference type="EMBL" id="KUG51258.1"/>
    </source>
</evidence>
<evidence type="ECO:0000256" key="9">
    <source>
        <dbReference type="SAM" id="Phobius"/>
    </source>
</evidence>
<dbReference type="OrthoDB" id="9784366at2"/>
<evidence type="ECO:0000256" key="5">
    <source>
        <dbReference type="ARBA" id="ARBA00022692"/>
    </source>
</evidence>
<keyword evidence="7 9" id="KW-0472">Membrane</keyword>
<feature type="transmembrane region" description="Helical" evidence="9">
    <location>
        <begin position="270"/>
        <end position="295"/>
    </location>
</feature>
<name>A0A0W8I0Y3_KOCRO</name>
<dbReference type="PANTHER" id="PTHR21716">
    <property type="entry name" value="TRANSMEMBRANE PROTEIN"/>
    <property type="match status" value="1"/>
</dbReference>
<feature type="transmembrane region" description="Helical" evidence="9">
    <location>
        <begin position="182"/>
        <end position="200"/>
    </location>
</feature>
<dbReference type="GO" id="GO:0005886">
    <property type="term" value="C:plasma membrane"/>
    <property type="evidence" value="ECO:0007669"/>
    <property type="project" value="UniProtKB-SubCell"/>
</dbReference>
<evidence type="ECO:0000313" key="11">
    <source>
        <dbReference type="Proteomes" id="UP000053512"/>
    </source>
</evidence>
<feature type="transmembrane region" description="Helical" evidence="9">
    <location>
        <begin position="242"/>
        <end position="264"/>
    </location>
</feature>
<comment type="similarity">
    <text evidence="2">Belongs to the autoinducer-2 exporter (AI-2E) (TC 2.A.86) family.</text>
</comment>
<dbReference type="InterPro" id="IPR002549">
    <property type="entry name" value="AI-2E-like"/>
</dbReference>
<feature type="region of interest" description="Disordered" evidence="8">
    <location>
        <begin position="417"/>
        <end position="437"/>
    </location>
</feature>
<comment type="subcellular location">
    <subcellularLocation>
        <location evidence="1">Cell membrane</location>
        <topology evidence="1">Multi-pass membrane protein</topology>
    </subcellularLocation>
</comment>
<dbReference type="RefSeq" id="WP_058875493.1">
    <property type="nucleotide sequence ID" value="NZ_LQBK01000042.1"/>
</dbReference>